<keyword evidence="14" id="KW-0653">Protein transport</keyword>
<dbReference type="SMART" id="SM00184">
    <property type="entry name" value="RING"/>
    <property type="match status" value="1"/>
</dbReference>
<evidence type="ECO:0000256" key="19">
    <source>
        <dbReference type="PROSITE-ProRule" id="PRU00175"/>
    </source>
</evidence>
<evidence type="ECO:0000256" key="18">
    <source>
        <dbReference type="ARBA" id="ARBA00041230"/>
    </source>
</evidence>
<keyword evidence="13" id="KW-0862">Zinc</keyword>
<evidence type="ECO:0000256" key="17">
    <source>
        <dbReference type="ARBA" id="ARBA00023140"/>
    </source>
</evidence>
<evidence type="ECO:0000256" key="6">
    <source>
        <dbReference type="ARBA" id="ARBA00022448"/>
    </source>
</evidence>
<comment type="catalytic activity">
    <reaction evidence="1">
        <text>S-ubiquitinyl-[E2 ubiquitin-conjugating enzyme]-L-cysteine + [acceptor protein]-L-lysine = [E2 ubiquitin-conjugating enzyme]-L-cysteine + N(6)-ubiquitinyl-[acceptor protein]-L-lysine.</text>
        <dbReference type="EC" id="2.3.2.27"/>
    </reaction>
</comment>
<evidence type="ECO:0000256" key="16">
    <source>
        <dbReference type="ARBA" id="ARBA00023136"/>
    </source>
</evidence>
<comment type="caution">
    <text evidence="21">The sequence shown here is derived from an EMBL/GenBank/DDBJ whole genome shotgun (WGS) entry which is preliminary data.</text>
</comment>
<evidence type="ECO:0000256" key="5">
    <source>
        <dbReference type="ARBA" id="ARBA00012483"/>
    </source>
</evidence>
<dbReference type="GO" id="GO:0061630">
    <property type="term" value="F:ubiquitin protein ligase activity"/>
    <property type="evidence" value="ECO:0007669"/>
    <property type="project" value="UniProtKB-EC"/>
</dbReference>
<dbReference type="GO" id="GO:0016567">
    <property type="term" value="P:protein ubiquitination"/>
    <property type="evidence" value="ECO:0007669"/>
    <property type="project" value="UniProtKB-ARBA"/>
</dbReference>
<dbReference type="PANTHER" id="PTHR23350">
    <property type="entry name" value="PEROXISOME ASSEMBLY PROTEIN 10"/>
    <property type="match status" value="1"/>
</dbReference>
<dbReference type="InterPro" id="IPR013083">
    <property type="entry name" value="Znf_RING/FYVE/PHD"/>
</dbReference>
<dbReference type="InterPro" id="IPR017907">
    <property type="entry name" value="Znf_RING_CS"/>
</dbReference>
<dbReference type="OrthoDB" id="6270329at2759"/>
<keyword evidence="15" id="KW-1133">Transmembrane helix</keyword>
<keyword evidence="22" id="KW-1185">Reference proteome</keyword>
<keyword evidence="16" id="KW-0472">Membrane</keyword>
<proteinExistence type="inferred from homology"/>
<evidence type="ECO:0000256" key="9">
    <source>
        <dbReference type="ARBA" id="ARBA00022692"/>
    </source>
</evidence>
<evidence type="ECO:0000313" key="22">
    <source>
        <dbReference type="Proteomes" id="UP000301737"/>
    </source>
</evidence>
<evidence type="ECO:0000256" key="8">
    <source>
        <dbReference type="ARBA" id="ARBA00022679"/>
    </source>
</evidence>
<comment type="similarity">
    <text evidence="4">Belongs to the pex2/pex10/pex12 family.</text>
</comment>
<evidence type="ECO:0000256" key="14">
    <source>
        <dbReference type="ARBA" id="ARBA00022927"/>
    </source>
</evidence>
<name>A0A4C2EC18_9SACH</name>
<evidence type="ECO:0000256" key="4">
    <source>
        <dbReference type="ARBA" id="ARBA00008704"/>
    </source>
</evidence>
<organism evidence="21 22">
    <name type="scientific">Zygosaccharomyces mellis</name>
    <dbReference type="NCBI Taxonomy" id="42258"/>
    <lineage>
        <taxon>Eukaryota</taxon>
        <taxon>Fungi</taxon>
        <taxon>Dikarya</taxon>
        <taxon>Ascomycota</taxon>
        <taxon>Saccharomycotina</taxon>
        <taxon>Saccharomycetes</taxon>
        <taxon>Saccharomycetales</taxon>
        <taxon>Saccharomycetaceae</taxon>
        <taxon>Zygosaccharomyces</taxon>
    </lineage>
</organism>
<evidence type="ECO:0000256" key="1">
    <source>
        <dbReference type="ARBA" id="ARBA00000900"/>
    </source>
</evidence>
<dbReference type="PROSITE" id="PS50089">
    <property type="entry name" value="ZF_RING_2"/>
    <property type="match status" value="1"/>
</dbReference>
<dbReference type="Pfam" id="PF13639">
    <property type="entry name" value="zf-RING_2"/>
    <property type="match status" value="1"/>
</dbReference>
<dbReference type="PANTHER" id="PTHR23350:SF0">
    <property type="entry name" value="PEROXISOME BIOGENESIS FACTOR 10"/>
    <property type="match status" value="1"/>
</dbReference>
<sequence length="333" mass="38439">MGNGKTLQQPKENNNANSLLLLPFADAPSIVQAHQKDSQIESILSSKIQEVVKSFKGQLYLNEHPKEISIVVKLLYLSLTTFIGNRTLGEEYVDLIYVNRRGTQLVQKYKKLLFVFTYVLGPYFTSKVFKKWNINQGDSQGHDERKITWKDISSTLLNIHMIIFYFKGAYYDISKRIFGLRYAIGHRVEDGELKFRNSSSNSYRILGYFLLLQSIFKGVPEILQQIKTLLGKSNKYPENLQDKKQIETNQGEIKSIPNDSQVSHINLEDPSQLPFIPSTSRNCILCLNEMMDPSCPPCGHLFCWACIMNWCKEREECPLCRQKCLRQQVLPLR</sequence>
<dbReference type="GO" id="GO:0008270">
    <property type="term" value="F:zinc ion binding"/>
    <property type="evidence" value="ECO:0007669"/>
    <property type="project" value="UniProtKB-KW"/>
</dbReference>
<protein>
    <recommendedName>
        <fullName evidence="5">RING-type E3 ubiquitin transferase</fullName>
        <ecNumber evidence="5">2.3.2.27</ecNumber>
    </recommendedName>
    <alternativeName>
        <fullName evidence="18">Peroxin-10</fullName>
    </alternativeName>
</protein>
<dbReference type="Proteomes" id="UP000301737">
    <property type="component" value="Unassembled WGS sequence"/>
</dbReference>
<dbReference type="GO" id="GO:0016562">
    <property type="term" value="P:protein import into peroxisome matrix, receptor recycling"/>
    <property type="evidence" value="ECO:0007669"/>
    <property type="project" value="UniProtKB-ARBA"/>
</dbReference>
<evidence type="ECO:0000256" key="11">
    <source>
        <dbReference type="ARBA" id="ARBA00022771"/>
    </source>
</evidence>
<evidence type="ECO:0000256" key="15">
    <source>
        <dbReference type="ARBA" id="ARBA00022989"/>
    </source>
</evidence>
<gene>
    <name evidence="21" type="primary">PEX10</name>
    <name evidence="21" type="ORF">ZYGM_002821</name>
</gene>
<dbReference type="InterPro" id="IPR001841">
    <property type="entry name" value="Znf_RING"/>
</dbReference>
<dbReference type="Pfam" id="PF04757">
    <property type="entry name" value="Pex2_Pex12"/>
    <property type="match status" value="1"/>
</dbReference>
<comment type="subcellular location">
    <subcellularLocation>
        <location evidence="2">Peroxisome membrane</location>
        <topology evidence="2">Multi-pass membrane protein</topology>
    </subcellularLocation>
</comment>
<evidence type="ECO:0000256" key="10">
    <source>
        <dbReference type="ARBA" id="ARBA00022723"/>
    </source>
</evidence>
<reference evidence="21 22" key="1">
    <citation type="submission" date="2019-01" db="EMBL/GenBank/DDBJ databases">
        <title>Draft Genome Sequencing of Zygosaccharomyces mellis Ca-7.</title>
        <authorList>
            <person name="Shiwa Y."/>
            <person name="Kanesaki Y."/>
            <person name="Ishige T."/>
            <person name="Mura K."/>
            <person name="Hori T."/>
            <person name="Tamura T."/>
        </authorList>
    </citation>
    <scope>NUCLEOTIDE SEQUENCE [LARGE SCALE GENOMIC DNA]</scope>
    <source>
        <strain evidence="21 22">Ca-7</strain>
    </source>
</reference>
<dbReference type="Gene3D" id="3.30.40.10">
    <property type="entry name" value="Zinc/RING finger domain, C3HC4 (zinc finger)"/>
    <property type="match status" value="1"/>
</dbReference>
<accession>A0A4C2EC18</accession>
<evidence type="ECO:0000256" key="3">
    <source>
        <dbReference type="ARBA" id="ARBA00004906"/>
    </source>
</evidence>
<dbReference type="InterPro" id="IPR006845">
    <property type="entry name" value="Pex_N"/>
</dbReference>
<comment type="pathway">
    <text evidence="3">Protein modification; protein ubiquitination.</text>
</comment>
<keyword evidence="6" id="KW-0813">Transport</keyword>
<feature type="domain" description="RING-type" evidence="20">
    <location>
        <begin position="283"/>
        <end position="321"/>
    </location>
</feature>
<evidence type="ECO:0000256" key="12">
    <source>
        <dbReference type="ARBA" id="ARBA00022786"/>
    </source>
</evidence>
<evidence type="ECO:0000256" key="13">
    <source>
        <dbReference type="ARBA" id="ARBA00022833"/>
    </source>
</evidence>
<dbReference type="AlphaFoldDB" id="A0A4C2EC18"/>
<keyword evidence="12" id="KW-0833">Ubl conjugation pathway</keyword>
<dbReference type="SUPFAM" id="SSF57850">
    <property type="entry name" value="RING/U-box"/>
    <property type="match status" value="1"/>
</dbReference>
<keyword evidence="10" id="KW-0479">Metal-binding</keyword>
<dbReference type="GO" id="GO:0005778">
    <property type="term" value="C:peroxisomal membrane"/>
    <property type="evidence" value="ECO:0007669"/>
    <property type="project" value="UniProtKB-SubCell"/>
</dbReference>
<keyword evidence="9" id="KW-0812">Transmembrane</keyword>
<dbReference type="EC" id="2.3.2.27" evidence="5"/>
<keyword evidence="11 19" id="KW-0863">Zinc-finger</keyword>
<evidence type="ECO:0000259" key="20">
    <source>
        <dbReference type="PROSITE" id="PS50089"/>
    </source>
</evidence>
<dbReference type="EMBL" id="BIMX01000011">
    <property type="protein sequence ID" value="GCE99588.1"/>
    <property type="molecule type" value="Genomic_DNA"/>
</dbReference>
<dbReference type="PROSITE" id="PS00518">
    <property type="entry name" value="ZF_RING_1"/>
    <property type="match status" value="1"/>
</dbReference>
<evidence type="ECO:0000256" key="7">
    <source>
        <dbReference type="ARBA" id="ARBA00022593"/>
    </source>
</evidence>
<keyword evidence="7" id="KW-0962">Peroxisome biogenesis</keyword>
<evidence type="ECO:0000256" key="2">
    <source>
        <dbReference type="ARBA" id="ARBA00004585"/>
    </source>
</evidence>
<keyword evidence="17" id="KW-0576">Peroxisome</keyword>
<dbReference type="CDD" id="cd16527">
    <property type="entry name" value="RING-HC_PEX10"/>
    <property type="match status" value="1"/>
</dbReference>
<keyword evidence="8" id="KW-0808">Transferase</keyword>
<evidence type="ECO:0000313" key="21">
    <source>
        <dbReference type="EMBL" id="GCE99588.1"/>
    </source>
</evidence>
<dbReference type="InterPro" id="IPR025654">
    <property type="entry name" value="PEX2/10"/>
</dbReference>